<reference evidence="1 2" key="1">
    <citation type="journal article" date="2023" name="Mol. Ecol. Resour.">
        <title>Chromosome-level genome assembly of a triploid poplar Populus alba 'Berolinensis'.</title>
        <authorList>
            <person name="Chen S."/>
            <person name="Yu Y."/>
            <person name="Wang X."/>
            <person name="Wang S."/>
            <person name="Zhang T."/>
            <person name="Zhou Y."/>
            <person name="He R."/>
            <person name="Meng N."/>
            <person name="Wang Y."/>
            <person name="Liu W."/>
            <person name="Liu Z."/>
            <person name="Liu J."/>
            <person name="Guo Q."/>
            <person name="Huang H."/>
            <person name="Sederoff R.R."/>
            <person name="Wang G."/>
            <person name="Qu G."/>
            <person name="Chen S."/>
        </authorList>
    </citation>
    <scope>NUCLEOTIDE SEQUENCE [LARGE SCALE GENOMIC DNA]</scope>
    <source>
        <strain evidence="1">SC-2020</strain>
    </source>
</reference>
<accession>A0AAD6RS60</accession>
<organism evidence="1 2">
    <name type="scientific">Populus alba x Populus x berolinensis</name>
    <dbReference type="NCBI Taxonomy" id="444605"/>
    <lineage>
        <taxon>Eukaryota</taxon>
        <taxon>Viridiplantae</taxon>
        <taxon>Streptophyta</taxon>
        <taxon>Embryophyta</taxon>
        <taxon>Tracheophyta</taxon>
        <taxon>Spermatophyta</taxon>
        <taxon>Magnoliopsida</taxon>
        <taxon>eudicotyledons</taxon>
        <taxon>Gunneridae</taxon>
        <taxon>Pentapetalae</taxon>
        <taxon>rosids</taxon>
        <taxon>fabids</taxon>
        <taxon>Malpighiales</taxon>
        <taxon>Salicaceae</taxon>
        <taxon>Saliceae</taxon>
        <taxon>Populus</taxon>
    </lineage>
</organism>
<dbReference type="Proteomes" id="UP001164929">
    <property type="component" value="Chromosome 1"/>
</dbReference>
<dbReference type="EMBL" id="JAQIZT010000001">
    <property type="protein sequence ID" value="KAJ7014069.1"/>
    <property type="molecule type" value="Genomic_DNA"/>
</dbReference>
<evidence type="ECO:0000313" key="2">
    <source>
        <dbReference type="Proteomes" id="UP001164929"/>
    </source>
</evidence>
<dbReference type="AlphaFoldDB" id="A0AAD6RS60"/>
<sequence length="57" mass="6641">MEPNESIYNMYSKFITFVSELVSLDKKITNEKMVAMKKAKNLKALNFDEFIDSFIAN</sequence>
<name>A0AAD6RS60_9ROSI</name>
<proteinExistence type="predicted"/>
<keyword evidence="2" id="KW-1185">Reference proteome</keyword>
<protein>
    <submittedName>
        <fullName evidence="1">Uncharacterized protein</fullName>
    </submittedName>
</protein>
<comment type="caution">
    <text evidence="1">The sequence shown here is derived from an EMBL/GenBank/DDBJ whole genome shotgun (WGS) entry which is preliminary data.</text>
</comment>
<evidence type="ECO:0000313" key="1">
    <source>
        <dbReference type="EMBL" id="KAJ7014069.1"/>
    </source>
</evidence>
<gene>
    <name evidence="1" type="ORF">NC653_003633</name>
</gene>